<dbReference type="EMBL" id="FSRK01000001">
    <property type="protein sequence ID" value="SIN94958.1"/>
    <property type="molecule type" value="Genomic_DNA"/>
</dbReference>
<accession>A0A1N6FI40</accession>
<dbReference type="AlphaFoldDB" id="A0A1N6FI40"/>
<reference evidence="2" key="1">
    <citation type="submission" date="2016-11" db="EMBL/GenBank/DDBJ databases">
        <authorList>
            <person name="Varghese N."/>
            <person name="Submissions S."/>
        </authorList>
    </citation>
    <scope>NUCLEOTIDE SEQUENCE [LARGE SCALE GENOMIC DNA]</scope>
    <source>
        <strain evidence="2">DSM 27623</strain>
    </source>
</reference>
<name>A0A1N6FI40_9FLAO</name>
<dbReference type="InterPro" id="IPR005901">
    <property type="entry name" value="GLPGLI"/>
</dbReference>
<dbReference type="Proteomes" id="UP000185207">
    <property type="component" value="Unassembled WGS sequence"/>
</dbReference>
<evidence type="ECO:0000313" key="2">
    <source>
        <dbReference type="Proteomes" id="UP000185207"/>
    </source>
</evidence>
<evidence type="ECO:0000313" key="1">
    <source>
        <dbReference type="EMBL" id="SIN94958.1"/>
    </source>
</evidence>
<keyword evidence="2" id="KW-1185">Reference proteome</keyword>
<dbReference type="Pfam" id="PF09697">
    <property type="entry name" value="Porph_ging"/>
    <property type="match status" value="1"/>
</dbReference>
<dbReference type="NCBIfam" id="TIGR01200">
    <property type="entry name" value="GLPGLI"/>
    <property type="match status" value="1"/>
</dbReference>
<organism evidence="1 2">
    <name type="scientific">Epilithonimonas zeae</name>
    <dbReference type="NCBI Taxonomy" id="1416779"/>
    <lineage>
        <taxon>Bacteria</taxon>
        <taxon>Pseudomonadati</taxon>
        <taxon>Bacteroidota</taxon>
        <taxon>Flavobacteriia</taxon>
        <taxon>Flavobacteriales</taxon>
        <taxon>Weeksellaceae</taxon>
        <taxon>Chryseobacterium group</taxon>
        <taxon>Epilithonimonas</taxon>
    </lineage>
</organism>
<proteinExistence type="predicted"/>
<sequence length="305" mass="36068">MAVIFFRRIATLFIILHLNSRTIKNYYMKFKLLLSLSAIINSIAIFSQSYKIIYDFKWKTEEQSKDYNSELTVLLKNDENSYFESLAKFKYDSIKTKLVDEGSRSFPSPKQQWKLQPLIFKDLKSQTTITEENFFDKVYLTTYTCKPIWKIQQEKSKLFNYNVQKAETDFGGRKWIAWFTNEIPISDGPYKFFGLPGLILKISDSEENFIFEIKGLTKEQYNIEGRNAYDSKVNLTPKKWEAFWNKYQKDPSMIFANLNSPNNTFTYVYHGLSVDSKEAKEIYNKTEKEKIDIFKIPIEIKSCEQ</sequence>
<protein>
    <submittedName>
        <fullName evidence="1">GLPGLI family protein</fullName>
    </submittedName>
</protein>
<dbReference type="STRING" id="1416779.SAMN05444409_1287"/>
<gene>
    <name evidence="1" type="ORF">SAMN05444409_1287</name>
</gene>